<dbReference type="GO" id="GO:0002161">
    <property type="term" value="F:aminoacyl-tRNA deacylase activity"/>
    <property type="evidence" value="ECO:0007669"/>
    <property type="project" value="InterPro"/>
</dbReference>
<protein>
    <recommendedName>
        <fullName evidence="2">isoleucine--tRNA ligase</fullName>
        <ecNumber evidence="2">6.1.1.5</ecNumber>
    </recommendedName>
    <alternativeName>
        <fullName evidence="8">Isoleucyl-tRNA synthetase</fullName>
    </alternativeName>
</protein>
<keyword evidence="6 10" id="KW-0648">Protein biosynthesis</keyword>
<sequence length="1193" mass="133713">MQEVRESKDLSFPGEEKRILTFWEEIDAFKQQLKQREGAKPYSFYDGPPFATGLPHYGHLLAGTIKDIVTRFASATGHYVPRRFGWDCHGLPVEYEIDKAEGIKSREDVLKMGIDTYNEKCRSIVMRYSKEWESTVRRMGRWIDFESGYRTMDATFMESVWWVFKQLHDKGLVYRGFKVMPYSTGCKTPLSNFEAGQNYKDVMDPAIMVSFSVEDDAEKAELVAWTTTPWTLPSNLALCVNPAMEYVRVQDPATGRVYIVAEARLAFLPGAVPKAKKGGKKDAAPAAGFKVLSKMKGSALVGMRYTPLFPFFAHLKAPRPSDSAPSANGGASPAAGAFRVVSDNYVTSDSGTGVVHQAPAFGEDDMRVCIAHGILQRGESIPCPVDADGCFTEEVATFSGRYVKEADSDIIAWLKQQGRLVSNERFSHSYPFCWRSDTPLIYKAVPSWFVKVENARQRLLATTAQTEWVPSFVRDKRFGNWLEGAHDWAVSRSRFWGTPLPVWTSADGKEVVVVGSVEELHKLTGHKVTDLHRHFIDGLTIPSPSRGEPLRRVDEVFDCWFESGSMPYAQLHYPFENVDFFRSSFPADFVAEGLDQTRGWFYTLIVLSTLLFDQPAFKNLVCNGLVLAADGKKMSKRLKNYPDPAEIIEEYGADALRLYLINSPVVRAESLRFRREGVQGVVREVFIPWYNAFRFLVQNVLRLEASGRLPTHMLPFNPAQVEAGPSANVLDRWIQAATRSLAAFVRTEMSAYRLYTVVPRLVQFLENLTNVYVRLNRTRLRGQGNDPMDCHTALATLFHVLLDTCKVMAPFTPFICELMYQNLRRALPKAPQSVHWCDFPETGPLQEGDEGIQASVEGMQRVLDLARVLRERHSKPLKQPLRRLTIVHSDKALLADLAGQLRQYVMGEVNVVEMDTCSDPLRYCNIKAHPEWQVLGKRLGKAMVPVGKAIQGMTFAQIEEFNQKGHISLGEHQLQEGDIKVFTEFKGPEGGGEGPTTMDANGDGSMLVVMDLSEDESLLEAFWAREVVNRIQKIRKAAGLQEGDKVDFWVTALREGEAPELERRLQTQREIFEHALGLVPYMQRQAHAVLVGTEVLRDSHEVAVTVPALHLRPAALHKVAGKDAPAVEAWLTSREPSALARELHAGQGSVSVALLTEQNARKSFTLQEGVHLHVPPSLQALASHAPLANGSRH</sequence>
<dbReference type="InterPro" id="IPR023586">
    <property type="entry name" value="Ile-tRNA-ligase_type2"/>
</dbReference>
<dbReference type="GO" id="GO:0006428">
    <property type="term" value="P:isoleucyl-tRNA aminoacylation"/>
    <property type="evidence" value="ECO:0007669"/>
    <property type="project" value="InterPro"/>
</dbReference>
<feature type="domain" description="Methionyl/Valyl/Leucyl/Isoleucyl-tRNA synthetase anticodon-binding" evidence="12">
    <location>
        <begin position="731"/>
        <end position="882"/>
    </location>
</feature>
<name>A0AAW1NNA1_9CHLO</name>
<evidence type="ECO:0000256" key="9">
    <source>
        <dbReference type="ARBA" id="ARBA00048359"/>
    </source>
</evidence>
<dbReference type="GO" id="GO:0048608">
    <property type="term" value="P:reproductive structure development"/>
    <property type="evidence" value="ECO:0007669"/>
    <property type="project" value="UniProtKB-ARBA"/>
</dbReference>
<dbReference type="InterPro" id="IPR009080">
    <property type="entry name" value="tRNAsynth_Ia_anticodon-bd"/>
</dbReference>
<dbReference type="InterPro" id="IPR014729">
    <property type="entry name" value="Rossmann-like_a/b/a_fold"/>
</dbReference>
<evidence type="ECO:0000313" key="13">
    <source>
        <dbReference type="EMBL" id="KAK9792748.1"/>
    </source>
</evidence>
<evidence type="ECO:0000256" key="1">
    <source>
        <dbReference type="ARBA" id="ARBA00005594"/>
    </source>
</evidence>
<comment type="caution">
    <text evidence="13">The sequence shown here is derived from an EMBL/GenBank/DDBJ whole genome shotgun (WGS) entry which is preliminary data.</text>
</comment>
<dbReference type="SUPFAM" id="SSF50677">
    <property type="entry name" value="ValRS/IleRS/LeuRS editing domain"/>
    <property type="match status" value="1"/>
</dbReference>
<evidence type="ECO:0000256" key="8">
    <source>
        <dbReference type="ARBA" id="ARBA00032665"/>
    </source>
</evidence>
<proteinExistence type="inferred from homology"/>
<dbReference type="PROSITE" id="PS00178">
    <property type="entry name" value="AA_TRNA_LIGASE_I"/>
    <property type="match status" value="1"/>
</dbReference>
<evidence type="ECO:0000256" key="2">
    <source>
        <dbReference type="ARBA" id="ARBA00013165"/>
    </source>
</evidence>
<evidence type="ECO:0000256" key="4">
    <source>
        <dbReference type="ARBA" id="ARBA00022741"/>
    </source>
</evidence>
<organism evidence="13 14">
    <name type="scientific">Symbiochloris irregularis</name>
    <dbReference type="NCBI Taxonomy" id="706552"/>
    <lineage>
        <taxon>Eukaryota</taxon>
        <taxon>Viridiplantae</taxon>
        <taxon>Chlorophyta</taxon>
        <taxon>core chlorophytes</taxon>
        <taxon>Trebouxiophyceae</taxon>
        <taxon>Trebouxiales</taxon>
        <taxon>Trebouxiaceae</taxon>
        <taxon>Symbiochloris</taxon>
    </lineage>
</organism>
<dbReference type="InterPro" id="IPR002301">
    <property type="entry name" value="Ile-tRNA-ligase"/>
</dbReference>
<dbReference type="EMBL" id="JALJOQ010000158">
    <property type="protein sequence ID" value="KAK9792748.1"/>
    <property type="molecule type" value="Genomic_DNA"/>
</dbReference>
<dbReference type="Gene3D" id="3.90.740.10">
    <property type="entry name" value="Valyl/Leucyl/Isoleucyl-tRNA synthetase, editing domain"/>
    <property type="match status" value="1"/>
</dbReference>
<evidence type="ECO:0000313" key="14">
    <source>
        <dbReference type="Proteomes" id="UP001465755"/>
    </source>
</evidence>
<evidence type="ECO:0000256" key="5">
    <source>
        <dbReference type="ARBA" id="ARBA00022840"/>
    </source>
</evidence>
<reference evidence="13 14" key="1">
    <citation type="journal article" date="2024" name="Nat. Commun.">
        <title>Phylogenomics reveals the evolutionary origins of lichenization in chlorophyte algae.</title>
        <authorList>
            <person name="Puginier C."/>
            <person name="Libourel C."/>
            <person name="Otte J."/>
            <person name="Skaloud P."/>
            <person name="Haon M."/>
            <person name="Grisel S."/>
            <person name="Petersen M."/>
            <person name="Berrin J.G."/>
            <person name="Delaux P.M."/>
            <person name="Dal Grande F."/>
            <person name="Keller J."/>
        </authorList>
    </citation>
    <scope>NUCLEOTIDE SEQUENCE [LARGE SCALE GENOMIC DNA]</scope>
    <source>
        <strain evidence="13 14">SAG 2036</strain>
    </source>
</reference>
<comment type="similarity">
    <text evidence="1 10">Belongs to the class-I aminoacyl-tRNA synthetase family.</text>
</comment>
<dbReference type="FunFam" id="3.40.50.620:FF:000023">
    <property type="entry name" value="Isoleucyl-tRNA synthetase,cytoplasmic"/>
    <property type="match status" value="1"/>
</dbReference>
<dbReference type="InterPro" id="IPR033709">
    <property type="entry name" value="Anticodon_Ile_ABEc"/>
</dbReference>
<gene>
    <name evidence="13" type="ORF">WJX73_005932</name>
</gene>
<feature type="domain" description="Aminoacyl-tRNA synthetase class Ia" evidence="11">
    <location>
        <begin position="19"/>
        <end position="671"/>
    </location>
</feature>
<dbReference type="HAMAP" id="MF_02003">
    <property type="entry name" value="Ile_tRNA_synth_type2"/>
    <property type="match status" value="1"/>
</dbReference>
<dbReference type="GO" id="GO:0005524">
    <property type="term" value="F:ATP binding"/>
    <property type="evidence" value="ECO:0007669"/>
    <property type="project" value="UniProtKB-KW"/>
</dbReference>
<evidence type="ECO:0000259" key="12">
    <source>
        <dbReference type="Pfam" id="PF08264"/>
    </source>
</evidence>
<dbReference type="PANTHER" id="PTHR42780:SF1">
    <property type="entry name" value="ISOLEUCINE--TRNA LIGASE, CYTOPLASMIC"/>
    <property type="match status" value="1"/>
</dbReference>
<dbReference type="PANTHER" id="PTHR42780">
    <property type="entry name" value="SOLEUCYL-TRNA SYNTHETASE"/>
    <property type="match status" value="1"/>
</dbReference>
<dbReference type="GO" id="GO:0004822">
    <property type="term" value="F:isoleucine-tRNA ligase activity"/>
    <property type="evidence" value="ECO:0007669"/>
    <property type="project" value="UniProtKB-EC"/>
</dbReference>
<accession>A0AAW1NNA1</accession>
<evidence type="ECO:0000256" key="7">
    <source>
        <dbReference type="ARBA" id="ARBA00023146"/>
    </source>
</evidence>
<dbReference type="InterPro" id="IPR013155">
    <property type="entry name" value="M/V/L/I-tRNA-synth_anticd-bd"/>
</dbReference>
<dbReference type="Pfam" id="PF08264">
    <property type="entry name" value="Anticodon_1"/>
    <property type="match status" value="1"/>
</dbReference>
<keyword evidence="5 10" id="KW-0067">ATP-binding</keyword>
<dbReference type="PRINTS" id="PR00984">
    <property type="entry name" value="TRNASYNTHILE"/>
</dbReference>
<evidence type="ECO:0000256" key="10">
    <source>
        <dbReference type="RuleBase" id="RU363035"/>
    </source>
</evidence>
<dbReference type="GO" id="GO:0009791">
    <property type="term" value="P:post-embryonic development"/>
    <property type="evidence" value="ECO:0007669"/>
    <property type="project" value="UniProtKB-ARBA"/>
</dbReference>
<keyword evidence="7 10" id="KW-0030">Aminoacyl-tRNA synthetase</keyword>
<keyword evidence="4 10" id="KW-0547">Nucleotide-binding</keyword>
<dbReference type="Gene3D" id="1.10.730.10">
    <property type="entry name" value="Isoleucyl-tRNA Synthetase, Domain 1"/>
    <property type="match status" value="1"/>
</dbReference>
<dbReference type="Pfam" id="PF19302">
    <property type="entry name" value="DUF5915"/>
    <property type="match status" value="1"/>
</dbReference>
<dbReference type="InterPro" id="IPR001412">
    <property type="entry name" value="aa-tRNA-synth_I_CS"/>
</dbReference>
<dbReference type="CDD" id="cd07961">
    <property type="entry name" value="Anticodon_Ia_Ile_ABEc"/>
    <property type="match status" value="1"/>
</dbReference>
<keyword evidence="3 10" id="KW-0436">Ligase</keyword>
<dbReference type="CDD" id="cd00818">
    <property type="entry name" value="IleRS_core"/>
    <property type="match status" value="1"/>
</dbReference>
<dbReference type="InterPro" id="IPR009008">
    <property type="entry name" value="Val/Leu/Ile-tRNA-synth_edit"/>
</dbReference>
<dbReference type="AlphaFoldDB" id="A0AAW1NNA1"/>
<keyword evidence="14" id="KW-1185">Reference proteome</keyword>
<evidence type="ECO:0000259" key="11">
    <source>
        <dbReference type="Pfam" id="PF00133"/>
    </source>
</evidence>
<dbReference type="NCBIfam" id="TIGR00392">
    <property type="entry name" value="ileS"/>
    <property type="match status" value="1"/>
</dbReference>
<dbReference type="GO" id="GO:0000049">
    <property type="term" value="F:tRNA binding"/>
    <property type="evidence" value="ECO:0007669"/>
    <property type="project" value="InterPro"/>
</dbReference>
<evidence type="ECO:0000256" key="3">
    <source>
        <dbReference type="ARBA" id="ARBA00022598"/>
    </source>
</evidence>
<dbReference type="SUPFAM" id="SSF52374">
    <property type="entry name" value="Nucleotidylyl transferase"/>
    <property type="match status" value="1"/>
</dbReference>
<dbReference type="Gene3D" id="3.40.50.620">
    <property type="entry name" value="HUPs"/>
    <property type="match status" value="2"/>
</dbReference>
<dbReference type="FunFam" id="1.10.730.10:FF:000004">
    <property type="entry name" value="Isoleucyl-tRNA synthetase, cytoplasmic"/>
    <property type="match status" value="1"/>
</dbReference>
<dbReference type="InterPro" id="IPR002300">
    <property type="entry name" value="aa-tRNA-synth_Ia"/>
</dbReference>
<comment type="catalytic activity">
    <reaction evidence="9">
        <text>tRNA(Ile) + L-isoleucine + ATP = L-isoleucyl-tRNA(Ile) + AMP + diphosphate</text>
        <dbReference type="Rhea" id="RHEA:11060"/>
        <dbReference type="Rhea" id="RHEA-COMP:9666"/>
        <dbReference type="Rhea" id="RHEA-COMP:9695"/>
        <dbReference type="ChEBI" id="CHEBI:30616"/>
        <dbReference type="ChEBI" id="CHEBI:33019"/>
        <dbReference type="ChEBI" id="CHEBI:58045"/>
        <dbReference type="ChEBI" id="CHEBI:78442"/>
        <dbReference type="ChEBI" id="CHEBI:78528"/>
        <dbReference type="ChEBI" id="CHEBI:456215"/>
        <dbReference type="EC" id="6.1.1.5"/>
    </reaction>
</comment>
<dbReference type="FunFam" id="3.40.50.620:FF:000133">
    <property type="entry name" value="Isoleucyl-tRNA synthetase, cytoplasmic"/>
    <property type="match status" value="1"/>
</dbReference>
<dbReference type="SUPFAM" id="SSF47323">
    <property type="entry name" value="Anticodon-binding domain of a subclass of class I aminoacyl-tRNA synthetases"/>
    <property type="match status" value="1"/>
</dbReference>
<dbReference type="Pfam" id="PF00133">
    <property type="entry name" value="tRNA-synt_1"/>
    <property type="match status" value="1"/>
</dbReference>
<evidence type="ECO:0000256" key="6">
    <source>
        <dbReference type="ARBA" id="ARBA00022917"/>
    </source>
</evidence>
<dbReference type="Proteomes" id="UP001465755">
    <property type="component" value="Unassembled WGS sequence"/>
</dbReference>
<dbReference type="EC" id="6.1.1.5" evidence="2"/>